<dbReference type="InterPro" id="IPR036237">
    <property type="entry name" value="Xyl_isomerase-like_sf"/>
</dbReference>
<evidence type="ECO:0000259" key="1">
    <source>
        <dbReference type="Pfam" id="PF01261"/>
    </source>
</evidence>
<sequence length="272" mass="29884">MKFIMFTKHLEGLDVPGIIKSLKSVGVEGADLCVRPGYPVNPENAEKALPEAAKRFADAGLSIPLVTTPGDFIKPDIDYADRLYAACGKAGVGHIKLGYWHWKADLDYWGEVQKIRGYLEGFQALSRKHGVKTCVHNHSGLSMGLNSCAAMNLVKGFDPKHIGIFADPGHLSICGEPIEMALHIVKDYLSLVALKDLARQRVVRDGKASYQTQVVRVGQGFGDVPALLRTLKKLNFNGPVSFHSEYSGEPVETVIDLARIDVRFVRGLMEKQ</sequence>
<dbReference type="EMBL" id="MFKF01000260">
    <property type="protein sequence ID" value="OGG47921.1"/>
    <property type="molecule type" value="Genomic_DNA"/>
</dbReference>
<evidence type="ECO:0000313" key="3">
    <source>
        <dbReference type="Proteomes" id="UP000178606"/>
    </source>
</evidence>
<dbReference type="AlphaFoldDB" id="A0A1F6CG20"/>
<comment type="caution">
    <text evidence="2">The sequence shown here is derived from an EMBL/GenBank/DDBJ whole genome shotgun (WGS) entry which is preliminary data.</text>
</comment>
<dbReference type="PANTHER" id="PTHR12110:SF41">
    <property type="entry name" value="INOSOSE DEHYDRATASE"/>
    <property type="match status" value="1"/>
</dbReference>
<reference evidence="2 3" key="1">
    <citation type="journal article" date="2016" name="Nat. Commun.">
        <title>Thousands of microbial genomes shed light on interconnected biogeochemical processes in an aquifer system.</title>
        <authorList>
            <person name="Anantharaman K."/>
            <person name="Brown C.T."/>
            <person name="Hug L.A."/>
            <person name="Sharon I."/>
            <person name="Castelle C.J."/>
            <person name="Probst A.J."/>
            <person name="Thomas B.C."/>
            <person name="Singh A."/>
            <person name="Wilkins M.J."/>
            <person name="Karaoz U."/>
            <person name="Brodie E.L."/>
            <person name="Williams K.H."/>
            <person name="Hubbard S.S."/>
            <person name="Banfield J.F."/>
        </authorList>
    </citation>
    <scope>NUCLEOTIDE SEQUENCE [LARGE SCALE GENOMIC DNA]</scope>
    <source>
        <strain evidence="3">RIFCSPLOWO2_12_FULL_64_10</strain>
    </source>
</reference>
<dbReference type="InterPro" id="IPR050312">
    <property type="entry name" value="IolE/XylAMocC-like"/>
</dbReference>
<name>A0A1F6CG20_HANXR</name>
<dbReference type="GO" id="GO:0016853">
    <property type="term" value="F:isomerase activity"/>
    <property type="evidence" value="ECO:0007669"/>
    <property type="project" value="UniProtKB-KW"/>
</dbReference>
<proteinExistence type="predicted"/>
<dbReference type="PANTHER" id="PTHR12110">
    <property type="entry name" value="HYDROXYPYRUVATE ISOMERASE"/>
    <property type="match status" value="1"/>
</dbReference>
<protein>
    <submittedName>
        <fullName evidence="2">Xylose isomerase</fullName>
    </submittedName>
</protein>
<dbReference type="Gene3D" id="3.20.20.150">
    <property type="entry name" value="Divalent-metal-dependent TIM barrel enzymes"/>
    <property type="match status" value="1"/>
</dbReference>
<feature type="domain" description="Xylose isomerase-like TIM barrel" evidence="1">
    <location>
        <begin position="21"/>
        <end position="250"/>
    </location>
</feature>
<dbReference type="Pfam" id="PF01261">
    <property type="entry name" value="AP_endonuc_2"/>
    <property type="match status" value="1"/>
</dbReference>
<accession>A0A1F6CG20</accession>
<gene>
    <name evidence="2" type="ORF">A3F84_11935</name>
</gene>
<dbReference type="Proteomes" id="UP000178606">
    <property type="component" value="Unassembled WGS sequence"/>
</dbReference>
<evidence type="ECO:0000313" key="2">
    <source>
        <dbReference type="EMBL" id="OGG47921.1"/>
    </source>
</evidence>
<dbReference type="InterPro" id="IPR013022">
    <property type="entry name" value="Xyl_isomerase-like_TIM-brl"/>
</dbReference>
<organism evidence="2 3">
    <name type="scientific">Handelsmanbacteria sp. (strain RIFCSPLOWO2_12_FULL_64_10)</name>
    <dbReference type="NCBI Taxonomy" id="1817868"/>
    <lineage>
        <taxon>Bacteria</taxon>
        <taxon>Candidatus Handelsmaniibacteriota</taxon>
    </lineage>
</organism>
<dbReference type="SUPFAM" id="SSF51658">
    <property type="entry name" value="Xylose isomerase-like"/>
    <property type="match status" value="1"/>
</dbReference>
<keyword evidence="2" id="KW-0413">Isomerase</keyword>